<evidence type="ECO:0000313" key="10">
    <source>
        <dbReference type="Proteomes" id="UP000199310"/>
    </source>
</evidence>
<dbReference type="InterPro" id="IPR013783">
    <property type="entry name" value="Ig-like_fold"/>
</dbReference>
<feature type="domain" description="Glycosyl hydrolases family 2 sugar binding" evidence="6">
    <location>
        <begin position="70"/>
        <end position="162"/>
    </location>
</feature>
<gene>
    <name evidence="9" type="ORF">SAMN04488122_2210</name>
</gene>
<dbReference type="GO" id="GO:0005975">
    <property type="term" value="P:carbohydrate metabolic process"/>
    <property type="evidence" value="ECO:0007669"/>
    <property type="project" value="InterPro"/>
</dbReference>
<dbReference type="SUPFAM" id="SSF49785">
    <property type="entry name" value="Galactose-binding domain-like"/>
    <property type="match status" value="1"/>
</dbReference>
<evidence type="ECO:0000256" key="1">
    <source>
        <dbReference type="ARBA" id="ARBA00007401"/>
    </source>
</evidence>
<dbReference type="Gene3D" id="2.60.120.260">
    <property type="entry name" value="Galactose-binding domain-like"/>
    <property type="match status" value="1"/>
</dbReference>
<dbReference type="Pfam" id="PF02837">
    <property type="entry name" value="Glyco_hydro_2_N"/>
    <property type="match status" value="1"/>
</dbReference>
<evidence type="ECO:0000259" key="8">
    <source>
        <dbReference type="Pfam" id="PF18565"/>
    </source>
</evidence>
<dbReference type="InterPro" id="IPR036156">
    <property type="entry name" value="Beta-gal/glucu_dom_sf"/>
</dbReference>
<dbReference type="PRINTS" id="PR00132">
    <property type="entry name" value="GLHYDRLASE2"/>
</dbReference>
<evidence type="ECO:0000259" key="5">
    <source>
        <dbReference type="Pfam" id="PF02836"/>
    </source>
</evidence>
<keyword evidence="3" id="KW-0326">Glycosidase</keyword>
<dbReference type="Pfam" id="PF16355">
    <property type="entry name" value="DUF4982"/>
    <property type="match status" value="1"/>
</dbReference>
<accession>A0A1I0R424</accession>
<dbReference type="GO" id="GO:0004553">
    <property type="term" value="F:hydrolase activity, hydrolyzing O-glycosyl compounds"/>
    <property type="evidence" value="ECO:0007669"/>
    <property type="project" value="InterPro"/>
</dbReference>
<dbReference type="InterPro" id="IPR032311">
    <property type="entry name" value="DUF4982"/>
</dbReference>
<dbReference type="InterPro" id="IPR017853">
    <property type="entry name" value="GH"/>
</dbReference>
<organism evidence="9 10">
    <name type="scientific">Chitinophaga arvensicola</name>
    <dbReference type="NCBI Taxonomy" id="29529"/>
    <lineage>
        <taxon>Bacteria</taxon>
        <taxon>Pseudomonadati</taxon>
        <taxon>Bacteroidota</taxon>
        <taxon>Chitinophagia</taxon>
        <taxon>Chitinophagales</taxon>
        <taxon>Chitinophagaceae</taxon>
        <taxon>Chitinophaga</taxon>
    </lineage>
</organism>
<dbReference type="InterPro" id="IPR006103">
    <property type="entry name" value="Glyco_hydro_2_cat"/>
</dbReference>
<dbReference type="AlphaFoldDB" id="A0A1I0R424"/>
<dbReference type="PROSITE" id="PS00608">
    <property type="entry name" value="GLYCOSYL_HYDROL_F2_2"/>
    <property type="match status" value="1"/>
</dbReference>
<dbReference type="PANTHER" id="PTHR42732">
    <property type="entry name" value="BETA-GALACTOSIDASE"/>
    <property type="match status" value="1"/>
</dbReference>
<dbReference type="Pfam" id="PF18565">
    <property type="entry name" value="Glyco_hydro2_C5"/>
    <property type="match status" value="1"/>
</dbReference>
<keyword evidence="10" id="KW-1185">Reference proteome</keyword>
<evidence type="ECO:0008006" key="11">
    <source>
        <dbReference type="Google" id="ProtNLM"/>
    </source>
</evidence>
<evidence type="ECO:0000256" key="2">
    <source>
        <dbReference type="ARBA" id="ARBA00022801"/>
    </source>
</evidence>
<dbReference type="SUPFAM" id="SSF49303">
    <property type="entry name" value="beta-Galactosidase/glucuronidase domain"/>
    <property type="match status" value="1"/>
</dbReference>
<feature type="domain" description="Glycoside hydrolase family 2" evidence="8">
    <location>
        <begin position="691"/>
        <end position="792"/>
    </location>
</feature>
<dbReference type="InterPro" id="IPR006102">
    <property type="entry name" value="Ig-like_GH2"/>
</dbReference>
<dbReference type="SUPFAM" id="SSF51445">
    <property type="entry name" value="(Trans)glycosidases"/>
    <property type="match status" value="1"/>
</dbReference>
<dbReference type="Gene3D" id="3.20.20.80">
    <property type="entry name" value="Glycosidases"/>
    <property type="match status" value="1"/>
</dbReference>
<dbReference type="InterPro" id="IPR040605">
    <property type="entry name" value="Glyco_hydro2_dom5"/>
</dbReference>
<evidence type="ECO:0000313" key="9">
    <source>
        <dbReference type="EMBL" id="SEW35268.1"/>
    </source>
</evidence>
<proteinExistence type="inferred from homology"/>
<dbReference type="InterPro" id="IPR006104">
    <property type="entry name" value="Glyco_hydro_2_N"/>
</dbReference>
<dbReference type="Gene3D" id="2.60.40.10">
    <property type="entry name" value="Immunoglobulins"/>
    <property type="match status" value="3"/>
</dbReference>
<protein>
    <recommendedName>
        <fullName evidence="11">Beta-galactosidase</fullName>
    </recommendedName>
</protein>
<dbReference type="EMBL" id="FOJG01000001">
    <property type="protein sequence ID" value="SEW35268.1"/>
    <property type="molecule type" value="Genomic_DNA"/>
</dbReference>
<feature type="domain" description="Glycoside hydrolase family 2 immunoglobulin-like beta-sandwich" evidence="4">
    <location>
        <begin position="175"/>
        <end position="278"/>
    </location>
</feature>
<reference evidence="10" key="1">
    <citation type="submission" date="2016-10" db="EMBL/GenBank/DDBJ databases">
        <authorList>
            <person name="Varghese N."/>
            <person name="Submissions S."/>
        </authorList>
    </citation>
    <scope>NUCLEOTIDE SEQUENCE [LARGE SCALE GENOMIC DNA]</scope>
    <source>
        <strain evidence="10">DSM 3695</strain>
    </source>
</reference>
<dbReference type="Pfam" id="PF02836">
    <property type="entry name" value="Glyco_hydro_2_C"/>
    <property type="match status" value="1"/>
</dbReference>
<dbReference type="Proteomes" id="UP000199310">
    <property type="component" value="Unassembled WGS sequence"/>
</dbReference>
<dbReference type="STRING" id="29529.SAMN04488122_2210"/>
<dbReference type="InterPro" id="IPR051913">
    <property type="entry name" value="GH2_Domain-Containing"/>
</dbReference>
<keyword evidence="2" id="KW-0378">Hydrolase</keyword>
<evidence type="ECO:0000259" key="4">
    <source>
        <dbReference type="Pfam" id="PF00703"/>
    </source>
</evidence>
<evidence type="ECO:0000259" key="7">
    <source>
        <dbReference type="Pfam" id="PF16355"/>
    </source>
</evidence>
<evidence type="ECO:0000256" key="3">
    <source>
        <dbReference type="ARBA" id="ARBA00023295"/>
    </source>
</evidence>
<sequence length="797" mass="89814">MFASFQVCAQQYGRELFNARWQFHLGHLPGAEAPGFNDATWRTVNVPHDYSIEGDFNRHLPSCNSYLPGGIGWYRKSFVVPTTQAGKKVLIQFDGVYKNSEVWINGHYLGKRPSGYVAFEYDLTPWIRIGEKNTIAVKTDHEDLTDSGWYTGSGIYRNVFLVYRSPVHIKSGGLFVHTPEVSYTKALVTASVTVQNENTTGDTVVVITSLLNAAGETVATNRQQIFLPEKSDRLLHTTLPVSSPQLWSVDTPYLYTLRTTVSSHGKITDQQEVRTGIRQLRFDASRGFFLNGKSTKLKGVCMVHDAGVLGSAVPRSVWESRLRTLKEMGCNAIRACHNPHATEFLDVCDEQGFLVIAEAFDEWAYPKTKWIDGWNHTQKVKNGYSKYFPEWGTRDLQDQVLRDRNHPSVIMWSIGNEIDFPNDPYSHPSLDSFANPQTFARYQSANPDASGMKALAEKLAAVVRALDTTRPVTSGLASAYMSTEVGYAGVLDVTGYNYQENLYGPHHKKHPGQILYGSETGHRYEYWKAVTDNDYVMGQFLWTGFEYLGESFKWPQRHNPFGIIDLGGFFKTEAYFRQSIWSDKPMAWIGAWDTTVTEPTQYYLWDHHNALPHWNWMPDKMIRISGFTNCESMELFLNGQSLGIQQMSSFPDHVITWYVPYKKGQLKAIARNGTKVMAEYELNTAGAPAKLRAIVEQPVLKANQQDVASLAVYVEDDKNRWVYLSENKLTVNVTGPVKLLGLENANANDTSRYAGNSHHAFRGRIKVYVQALGKPGQARVTISSPGLKTAVVPLIIQ</sequence>
<dbReference type="InterPro" id="IPR008979">
    <property type="entry name" value="Galactose-bd-like_sf"/>
</dbReference>
<feature type="domain" description="Glycoside hydrolase family 2 catalytic" evidence="5">
    <location>
        <begin position="288"/>
        <end position="474"/>
    </location>
</feature>
<feature type="domain" description="DUF4982" evidence="7">
    <location>
        <begin position="621"/>
        <end position="676"/>
    </location>
</feature>
<dbReference type="InterPro" id="IPR023232">
    <property type="entry name" value="Glyco_hydro_2_AS"/>
</dbReference>
<dbReference type="Pfam" id="PF00703">
    <property type="entry name" value="Glyco_hydro_2"/>
    <property type="match status" value="1"/>
</dbReference>
<comment type="similarity">
    <text evidence="1">Belongs to the glycosyl hydrolase 2 family.</text>
</comment>
<dbReference type="PANTHER" id="PTHR42732:SF1">
    <property type="entry name" value="BETA-MANNOSIDASE"/>
    <property type="match status" value="1"/>
</dbReference>
<dbReference type="InterPro" id="IPR006101">
    <property type="entry name" value="Glyco_hydro_2"/>
</dbReference>
<name>A0A1I0R424_9BACT</name>
<evidence type="ECO:0000259" key="6">
    <source>
        <dbReference type="Pfam" id="PF02837"/>
    </source>
</evidence>